<organism evidence="2 3">
    <name type="scientific">Brochothrix thermosphacta</name>
    <name type="common">Microbacterium thermosphactum</name>
    <dbReference type="NCBI Taxonomy" id="2756"/>
    <lineage>
        <taxon>Bacteria</taxon>
        <taxon>Bacillati</taxon>
        <taxon>Bacillota</taxon>
        <taxon>Bacilli</taxon>
        <taxon>Bacillales</taxon>
        <taxon>Listeriaceae</taxon>
        <taxon>Brochothrix</taxon>
    </lineage>
</organism>
<evidence type="ECO:0000313" key="2">
    <source>
        <dbReference type="EMBL" id="ATF26938.1"/>
    </source>
</evidence>
<dbReference type="KEGG" id="bths:CNY62_11535"/>
<evidence type="ECO:0008006" key="4">
    <source>
        <dbReference type="Google" id="ProtNLM"/>
    </source>
</evidence>
<dbReference type="EMBL" id="CP023483">
    <property type="protein sequence ID" value="ATF26938.1"/>
    <property type="molecule type" value="Genomic_DNA"/>
</dbReference>
<sequence length="227" mass="27403">MSTNVILIKIIMGNINIIGRQRNKRQLKGDGKYSLSPFWRLNLYEKITFMCICDDDYFLNVNDNYFEQNKVLDREGHRIRQQESSADELLLLVPEKYKNYQERIKKDRDVYELALQKWLNIKQDIRVLTFIFPLLLLTNLMVIWLISGTYIQRQYLIQMTHGIGFCQRHYRFMILNISLMIIPLMLLLFMKLNFWLLYISVFLVEITVMYVMLKRAEKRQQISLLKE</sequence>
<keyword evidence="1" id="KW-0812">Transmembrane</keyword>
<keyword evidence="1" id="KW-0472">Membrane</keyword>
<evidence type="ECO:0000313" key="3">
    <source>
        <dbReference type="Proteomes" id="UP000243591"/>
    </source>
</evidence>
<dbReference type="AlphaFoldDB" id="A0A1D2KW65"/>
<keyword evidence="1" id="KW-1133">Transmembrane helix</keyword>
<accession>A0A1D2KW65</accession>
<feature type="transmembrane region" description="Helical" evidence="1">
    <location>
        <begin position="172"/>
        <end position="189"/>
    </location>
</feature>
<keyword evidence="3" id="KW-1185">Reference proteome</keyword>
<protein>
    <recommendedName>
        <fullName evidence="4">DUF1430 domain-containing protein</fullName>
    </recommendedName>
</protein>
<feature type="transmembrane region" description="Helical" evidence="1">
    <location>
        <begin position="130"/>
        <end position="151"/>
    </location>
</feature>
<proteinExistence type="predicted"/>
<feature type="transmembrane region" description="Helical" evidence="1">
    <location>
        <begin position="195"/>
        <end position="213"/>
    </location>
</feature>
<evidence type="ECO:0000256" key="1">
    <source>
        <dbReference type="SAM" id="Phobius"/>
    </source>
</evidence>
<dbReference type="Proteomes" id="UP000243591">
    <property type="component" value="Chromosome"/>
</dbReference>
<reference evidence="2 3" key="1">
    <citation type="submission" date="2017-09" db="EMBL/GenBank/DDBJ databases">
        <title>Complete Genome Sequences of Two Strains of the Meat Spoilage Bacterium Brochothrix thermosphacta Isolated from Ground Chicken.</title>
        <authorList>
            <person name="Paoli G.C."/>
            <person name="Wijey C."/>
            <person name="Chen C.-Y."/>
            <person name="Nguyen L."/>
            <person name="Yan X."/>
            <person name="Irwin P.L."/>
        </authorList>
    </citation>
    <scope>NUCLEOTIDE SEQUENCE [LARGE SCALE GENOMIC DNA]</scope>
    <source>
        <strain evidence="2 3">BI</strain>
    </source>
</reference>
<dbReference type="RefSeq" id="WP_069126528.1">
    <property type="nucleotide sequence ID" value="NZ_CP023483.1"/>
</dbReference>
<name>A0A1D2KW65_BROTH</name>
<gene>
    <name evidence="2" type="ORF">CNY62_11535</name>
</gene>